<feature type="chain" id="PRO_5007468106" description="C1q domain-containing protein" evidence="1">
    <location>
        <begin position="21"/>
        <end position="418"/>
    </location>
</feature>
<proteinExistence type="predicted"/>
<sequence length="418" mass="42356">MKRILLSLIPLVANFGFTNAQIGIGTNNPSPSSTLDIAAKNPTGTSSNVDGLLVPRVDRQRAQSMTAVPVSALVYVNSIATGTLSGTAVNIDAVGYYYFNGTVWVKLVPSPNIYNSDGALATARTVTTGGNVLNFVNGTNSIKVTTTATEGSVSASGSSRGGLSLTGGSGNINYFVDNAGAAQLNALGNATKFSIGSTTATPVALKANGTEGLTILSGGNIGIGTAAPNTKLEISSGTANVSGTRLTNLTSASPISTGQTLGVDASGNVITVANPTPASVTTASVNSTTGASFNVNDLGVTMVPGTSQNVTIPAGGKALFINFMLGIDYGSNPAGSGASYYEARLYIDGAATDCYMRTQEYGPGGFSAQFSFNTVKFLAAGNHTIDVRMTRTFNNGVASGTNMGCTPISMSFNATYLN</sequence>
<evidence type="ECO:0008006" key="4">
    <source>
        <dbReference type="Google" id="ProtNLM"/>
    </source>
</evidence>
<organism evidence="2 3">
    <name type="scientific">Chryseobacterium kwangjuense</name>
    <dbReference type="NCBI Taxonomy" id="267125"/>
    <lineage>
        <taxon>Bacteria</taxon>
        <taxon>Pseudomonadati</taxon>
        <taxon>Bacteroidota</taxon>
        <taxon>Flavobacteriia</taxon>
        <taxon>Flavobacteriales</taxon>
        <taxon>Weeksellaceae</taxon>
        <taxon>Chryseobacterium group</taxon>
        <taxon>Chryseobacterium</taxon>
    </lineage>
</organism>
<accession>A0A135WKB8</accession>
<evidence type="ECO:0000313" key="2">
    <source>
        <dbReference type="EMBL" id="KXH85356.1"/>
    </source>
</evidence>
<reference evidence="2 3" key="2">
    <citation type="journal article" date="2016" name="Genome Announc.">
        <title>Draft Genome Sequence of a Biocontrol Rhizobacterium, Chryseobacterium kwangjuense Strain KJ1R5, Isolated from Pepper (Capsicum annuum).</title>
        <authorList>
            <person name="Jeong J.J."/>
            <person name="Park H."/>
            <person name="Park B.H."/>
            <person name="Mannaa M."/>
            <person name="Sang M.K."/>
            <person name="Choi I.G."/>
            <person name="Kim K.D."/>
        </authorList>
    </citation>
    <scope>NUCLEOTIDE SEQUENCE [LARGE SCALE GENOMIC DNA]</scope>
    <source>
        <strain evidence="2 3">KJ1R5</strain>
    </source>
</reference>
<feature type="signal peptide" evidence="1">
    <location>
        <begin position="1"/>
        <end position="20"/>
    </location>
</feature>
<reference evidence="3" key="1">
    <citation type="submission" date="2015-12" db="EMBL/GenBank/DDBJ databases">
        <title>Genome sequence of a biocontrol rhizobacterium Chryseobacterium kwangjuense strain KJ1R5 isolated from pepper (Capsicum annuum L.).</title>
        <authorList>
            <person name="Jeong J.-J."/>
            <person name="Park H."/>
            <person name="Mannaa M."/>
            <person name="Sang M.K."/>
            <person name="Choi I.-G."/>
            <person name="Kim K.D."/>
        </authorList>
    </citation>
    <scope>NUCLEOTIDE SEQUENCE [LARGE SCALE GENOMIC DNA]</scope>
    <source>
        <strain evidence="3">KJ1R5</strain>
    </source>
</reference>
<dbReference type="AlphaFoldDB" id="A0A135WKB8"/>
<dbReference type="RefSeq" id="WP_062649113.1">
    <property type="nucleotide sequence ID" value="NZ_LPUR01000001.1"/>
</dbReference>
<protein>
    <recommendedName>
        <fullName evidence="4">C1q domain-containing protein</fullName>
    </recommendedName>
</protein>
<dbReference type="EMBL" id="LPUR01000001">
    <property type="protein sequence ID" value="KXH85356.1"/>
    <property type="molecule type" value="Genomic_DNA"/>
</dbReference>
<gene>
    <name evidence="2" type="ORF">AU378_06305</name>
</gene>
<name>A0A135WKB8_9FLAO</name>
<dbReference type="Proteomes" id="UP000070513">
    <property type="component" value="Unassembled WGS sequence"/>
</dbReference>
<evidence type="ECO:0000313" key="3">
    <source>
        <dbReference type="Proteomes" id="UP000070513"/>
    </source>
</evidence>
<comment type="caution">
    <text evidence="2">The sequence shown here is derived from an EMBL/GenBank/DDBJ whole genome shotgun (WGS) entry which is preliminary data.</text>
</comment>
<dbReference type="OrthoDB" id="1225017at2"/>
<evidence type="ECO:0000256" key="1">
    <source>
        <dbReference type="SAM" id="SignalP"/>
    </source>
</evidence>
<keyword evidence="1" id="KW-0732">Signal</keyword>